<protein>
    <submittedName>
        <fullName evidence="1">Uncharacterized protein</fullName>
    </submittedName>
</protein>
<comment type="caution">
    <text evidence="1">The sequence shown here is derived from an EMBL/GenBank/DDBJ whole genome shotgun (WGS) entry which is preliminary data.</text>
</comment>
<sequence length="99" mass="11209">MIGEIFIENEEIGHCDFEIIDISMGVIAGVLIPNEAYKKYNLQIEKLTSESGNANLSDFNFKVFINNQEIVHEGGISISDFEEERYIDVAGISNIEFFK</sequence>
<proteinExistence type="predicted"/>
<dbReference type="EMBL" id="RQVR01000017">
    <property type="protein sequence ID" value="RRJ89383.1"/>
    <property type="molecule type" value="Genomic_DNA"/>
</dbReference>
<gene>
    <name evidence="1" type="ORF">EG849_13125</name>
</gene>
<evidence type="ECO:0000313" key="1">
    <source>
        <dbReference type="EMBL" id="RRJ89383.1"/>
    </source>
</evidence>
<organism evidence="1 2">
    <name type="scientific">Flavobacterium macacae</name>
    <dbReference type="NCBI Taxonomy" id="2488993"/>
    <lineage>
        <taxon>Bacteria</taxon>
        <taxon>Pseudomonadati</taxon>
        <taxon>Bacteroidota</taxon>
        <taxon>Flavobacteriia</taxon>
        <taxon>Flavobacteriales</taxon>
        <taxon>Flavobacteriaceae</taxon>
        <taxon>Flavobacterium</taxon>
    </lineage>
</organism>
<dbReference type="OrthoDB" id="1359551at2"/>
<keyword evidence="2" id="KW-1185">Reference proteome</keyword>
<dbReference type="RefSeq" id="WP_125013550.1">
    <property type="nucleotide sequence ID" value="NZ_RQVR01000017.1"/>
</dbReference>
<dbReference type="AlphaFoldDB" id="A0A3P3W9Q7"/>
<dbReference type="Proteomes" id="UP000271937">
    <property type="component" value="Unassembled WGS sequence"/>
</dbReference>
<accession>A0A3P3W9Q7</accession>
<evidence type="ECO:0000313" key="2">
    <source>
        <dbReference type="Proteomes" id="UP000271937"/>
    </source>
</evidence>
<name>A0A3P3W9Q7_9FLAO</name>
<reference evidence="1 2" key="1">
    <citation type="submission" date="2018-11" db="EMBL/GenBank/DDBJ databases">
        <title>Flavobacterium sp. nov., YIM 102600 draft genome.</title>
        <authorList>
            <person name="Li G."/>
            <person name="Jiang Y."/>
        </authorList>
    </citation>
    <scope>NUCLEOTIDE SEQUENCE [LARGE SCALE GENOMIC DNA]</scope>
    <source>
        <strain evidence="1 2">YIM 102600</strain>
    </source>
</reference>